<dbReference type="NCBIfam" id="TIGR00787">
    <property type="entry name" value="dctP"/>
    <property type="match status" value="1"/>
</dbReference>
<name>A0A229UII5_9BACL</name>
<proteinExistence type="inferred from homology"/>
<evidence type="ECO:0000313" key="5">
    <source>
        <dbReference type="Proteomes" id="UP000215509"/>
    </source>
</evidence>
<keyword evidence="3" id="KW-0732">Signal</keyword>
<evidence type="ECO:0000256" key="3">
    <source>
        <dbReference type="ARBA" id="ARBA00022729"/>
    </source>
</evidence>
<dbReference type="GO" id="GO:0030288">
    <property type="term" value="C:outer membrane-bounded periplasmic space"/>
    <property type="evidence" value="ECO:0007669"/>
    <property type="project" value="InterPro"/>
</dbReference>
<keyword evidence="5" id="KW-1185">Reference proteome</keyword>
<keyword evidence="2" id="KW-0813">Transport</keyword>
<dbReference type="InterPro" id="IPR004682">
    <property type="entry name" value="TRAP_DctP"/>
</dbReference>
<dbReference type="NCBIfam" id="NF037995">
    <property type="entry name" value="TRAP_S1"/>
    <property type="match status" value="1"/>
</dbReference>
<accession>A0A229UII5</accession>
<sequence>MKPIASIVLIVFLGLAAAVGIGFYPAFSSSPVVQDDEQQGFDQELVIKFSHVVAENTPKGLAAQRFAERVKEKTNGRVKVEVFPNGVLYNESDEFDALKRGDVQMIAPAFSNVSEVVPAFAAWDVPFAFLSNEALQEAFDGEFGKLLFRKLDAAHIVGMAYWGNGFRQITSNTGPLIHPADFQGLKFRILPSQVIELYFHAIGVKTVPIPFNEVYRALEAGIVDGEENSISNINSKKLYQVQKYMTLSNHSYLGYAVLMNKEYWRRIPKEYQADIVQAMEETTRWANQNALRMNEEQLQEMKRTSHIQMYSLTPEEKAEWIRAWQPLYKQYESLIGHEIMNQIRELQRKYGGESMVPS</sequence>
<gene>
    <name evidence="4" type="ORF">CF651_26370</name>
</gene>
<evidence type="ECO:0000256" key="1">
    <source>
        <dbReference type="ARBA" id="ARBA00009023"/>
    </source>
</evidence>
<dbReference type="InterPro" id="IPR018389">
    <property type="entry name" value="DctP_fam"/>
</dbReference>
<comment type="similarity">
    <text evidence="1">Belongs to the bacterial solute-binding protein 7 family.</text>
</comment>
<dbReference type="Gene3D" id="3.40.190.170">
    <property type="entry name" value="Bacterial extracellular solute-binding protein, family 7"/>
    <property type="match status" value="1"/>
</dbReference>
<protein>
    <submittedName>
        <fullName evidence="4">C4-dicarboxylate ABC transporter</fullName>
    </submittedName>
</protein>
<dbReference type="Proteomes" id="UP000215509">
    <property type="component" value="Unassembled WGS sequence"/>
</dbReference>
<evidence type="ECO:0000256" key="2">
    <source>
        <dbReference type="ARBA" id="ARBA00022448"/>
    </source>
</evidence>
<reference evidence="4 5" key="1">
    <citation type="submission" date="2017-07" db="EMBL/GenBank/DDBJ databases">
        <title>Genome sequencing and assembly of Paenibacillus rigui.</title>
        <authorList>
            <person name="Mayilraj S."/>
        </authorList>
    </citation>
    <scope>NUCLEOTIDE SEQUENCE [LARGE SCALE GENOMIC DNA]</scope>
    <source>
        <strain evidence="4 5">JCM 16352</strain>
    </source>
</reference>
<comment type="caution">
    <text evidence="4">The sequence shown here is derived from an EMBL/GenBank/DDBJ whole genome shotgun (WGS) entry which is preliminary data.</text>
</comment>
<dbReference type="AlphaFoldDB" id="A0A229UII5"/>
<organism evidence="4 5">
    <name type="scientific">Paenibacillus rigui</name>
    <dbReference type="NCBI Taxonomy" id="554312"/>
    <lineage>
        <taxon>Bacteria</taxon>
        <taxon>Bacillati</taxon>
        <taxon>Bacillota</taxon>
        <taxon>Bacilli</taxon>
        <taxon>Bacillales</taxon>
        <taxon>Paenibacillaceae</taxon>
        <taxon>Paenibacillus</taxon>
    </lineage>
</organism>
<dbReference type="GO" id="GO:0055085">
    <property type="term" value="P:transmembrane transport"/>
    <property type="evidence" value="ECO:0007669"/>
    <property type="project" value="InterPro"/>
</dbReference>
<evidence type="ECO:0000313" key="4">
    <source>
        <dbReference type="EMBL" id="OXM83258.1"/>
    </source>
</evidence>
<dbReference type="PANTHER" id="PTHR33376">
    <property type="match status" value="1"/>
</dbReference>
<dbReference type="RefSeq" id="WP_094017850.1">
    <property type="nucleotide sequence ID" value="NZ_NMQW01000049.1"/>
</dbReference>
<dbReference type="EMBL" id="NMQW01000049">
    <property type="protein sequence ID" value="OXM83258.1"/>
    <property type="molecule type" value="Genomic_DNA"/>
</dbReference>
<dbReference type="InterPro" id="IPR038404">
    <property type="entry name" value="TRAP_DctP_sf"/>
</dbReference>
<dbReference type="PIRSF" id="PIRSF006470">
    <property type="entry name" value="DctB"/>
    <property type="match status" value="1"/>
</dbReference>
<dbReference type="PANTHER" id="PTHR33376:SF7">
    <property type="entry name" value="C4-DICARBOXYLATE-BINDING PROTEIN DCTB"/>
    <property type="match status" value="1"/>
</dbReference>
<dbReference type="OrthoDB" id="9776801at2"/>
<dbReference type="Pfam" id="PF03480">
    <property type="entry name" value="DctP"/>
    <property type="match status" value="1"/>
</dbReference>